<dbReference type="Pfam" id="PF00892">
    <property type="entry name" value="EamA"/>
    <property type="match status" value="1"/>
</dbReference>
<dbReference type="FunFam" id="1.10.3730.20:FF:000002">
    <property type="entry name" value="Probable 4-amino-4-deoxy-L-arabinose-phosphoundecaprenol flippase subunit ArnE"/>
    <property type="match status" value="1"/>
</dbReference>
<keyword evidence="7 12" id="KW-0812">Transmembrane</keyword>
<keyword evidence="8 12" id="KW-0448">Lipopolysaccharide biosynthesis</keyword>
<sequence length="114" mass="12799">MISYLLLIMVSLLTCAGQLCQKQAVQIWASELPHRRGRTLRWLAAAVLSLGLGMLLWLRLLQHMPLSVAYPMLSFNFVLVTLASRFFFGETVGARHWLGIAAIMLGILLMSWPS</sequence>
<dbReference type="GO" id="GO:1901505">
    <property type="term" value="F:carbohydrate derivative transmembrane transporter activity"/>
    <property type="evidence" value="ECO:0007669"/>
    <property type="project" value="InterPro"/>
</dbReference>
<dbReference type="SUPFAM" id="SSF103481">
    <property type="entry name" value="Multidrug resistance efflux transporter EmrE"/>
    <property type="match status" value="1"/>
</dbReference>
<evidence type="ECO:0000256" key="12">
    <source>
        <dbReference type="HAMAP-Rule" id="MF_01869"/>
    </source>
</evidence>
<evidence type="ECO:0000256" key="3">
    <source>
        <dbReference type="ARBA" id="ARBA00022475"/>
    </source>
</evidence>
<dbReference type="PANTHER" id="PTHR30561">
    <property type="entry name" value="SMR FAMILY PROTON-DEPENDENT DRUG EFFLUX TRANSPORTER SUGE"/>
    <property type="match status" value="1"/>
</dbReference>
<evidence type="ECO:0000313" key="14">
    <source>
        <dbReference type="EMBL" id="CEK27694.1"/>
    </source>
</evidence>
<evidence type="ECO:0000256" key="10">
    <source>
        <dbReference type="ARBA" id="ARBA00023098"/>
    </source>
</evidence>
<evidence type="ECO:0000256" key="2">
    <source>
        <dbReference type="ARBA" id="ARBA00022448"/>
    </source>
</evidence>
<name>A0A085U7Y6_YERRU</name>
<comment type="subcellular location">
    <subcellularLocation>
        <location evidence="12">Cell inner membrane</location>
        <topology evidence="12">Multi-pass membrane protein</topology>
    </subcellularLocation>
    <subcellularLocation>
        <location evidence="1">Cell membrane</location>
        <topology evidence="1">Multi-pass membrane protein</topology>
    </subcellularLocation>
</comment>
<comment type="subunit">
    <text evidence="12">Heterodimer of ArnE and ArnF.</text>
</comment>
<reference evidence="15 16" key="2">
    <citation type="submission" date="2018-06" db="EMBL/GenBank/DDBJ databases">
        <authorList>
            <consortium name="Pathogen Informatics"/>
            <person name="Doyle S."/>
        </authorList>
    </citation>
    <scope>NUCLEOTIDE SEQUENCE [LARGE SCALE GENOMIC DNA]</scope>
    <source>
        <strain evidence="15 16">NCTC10476</strain>
    </source>
</reference>
<dbReference type="GO" id="GO:0016787">
    <property type="term" value="F:hydrolase activity"/>
    <property type="evidence" value="ECO:0007669"/>
    <property type="project" value="UniProtKB-KW"/>
</dbReference>
<dbReference type="AlphaFoldDB" id="A0A085U7Y6"/>
<dbReference type="OrthoDB" id="6058674at2"/>
<evidence type="ECO:0000313" key="16">
    <source>
        <dbReference type="Proteomes" id="UP000255169"/>
    </source>
</evidence>
<dbReference type="STRING" id="29486.UGYR_02435"/>
<keyword evidence="3 12" id="KW-1003">Cell membrane</keyword>
<keyword evidence="11 12" id="KW-0472">Membrane</keyword>
<evidence type="ECO:0000256" key="8">
    <source>
        <dbReference type="ARBA" id="ARBA00022985"/>
    </source>
</evidence>
<feature type="domain" description="EamA" evidence="13">
    <location>
        <begin position="28"/>
        <end position="111"/>
    </location>
</feature>
<dbReference type="UniPathway" id="UPA00030"/>
<dbReference type="HAMAP" id="MF_01869">
    <property type="entry name" value="Flippase_ArnE"/>
    <property type="match status" value="1"/>
</dbReference>
<keyword evidence="6 12" id="KW-0441">Lipid A biosynthesis</keyword>
<dbReference type="GeneID" id="66879625"/>
<dbReference type="Proteomes" id="UP000255169">
    <property type="component" value="Unassembled WGS sequence"/>
</dbReference>
<dbReference type="GO" id="GO:0009245">
    <property type="term" value="P:lipid A biosynthetic process"/>
    <property type="evidence" value="ECO:0007669"/>
    <property type="project" value="UniProtKB-UniRule"/>
</dbReference>
<comment type="similarity">
    <text evidence="12">Belongs to the ArnE family.</text>
</comment>
<keyword evidence="16" id="KW-1185">Reference proteome</keyword>
<evidence type="ECO:0000259" key="13">
    <source>
        <dbReference type="Pfam" id="PF00892"/>
    </source>
</evidence>
<dbReference type="EMBL" id="UHJG01000001">
    <property type="protein sequence ID" value="SUP98773.1"/>
    <property type="molecule type" value="Genomic_DNA"/>
</dbReference>
<evidence type="ECO:0000256" key="11">
    <source>
        <dbReference type="ARBA" id="ARBA00023136"/>
    </source>
</evidence>
<dbReference type="EMBL" id="LN681231">
    <property type="protein sequence ID" value="CEK27694.1"/>
    <property type="molecule type" value="Genomic_DNA"/>
</dbReference>
<protein>
    <recommendedName>
        <fullName evidence="12">Probable 4-amino-4-deoxy-L-arabinose-phosphoundecaprenol flippase subunit ArnE</fullName>
        <shortName evidence="12">L-Ara4N-phosphoundecaprenol flippase subunit ArnE</shortName>
    </recommendedName>
    <alternativeName>
        <fullName evidence="12">Undecaprenyl phosphate-aminoarabinose flippase subunit ArnE</fullName>
    </alternativeName>
</protein>
<evidence type="ECO:0000256" key="5">
    <source>
        <dbReference type="ARBA" id="ARBA00022519"/>
    </source>
</evidence>
<dbReference type="eggNOG" id="COG2076">
    <property type="taxonomic scope" value="Bacteria"/>
</dbReference>
<dbReference type="GO" id="GO:0009103">
    <property type="term" value="P:lipopolysaccharide biosynthetic process"/>
    <property type="evidence" value="ECO:0007669"/>
    <property type="project" value="UniProtKB-UniRule"/>
</dbReference>
<comment type="function">
    <text evidence="12">Translocates 4-amino-4-deoxy-L-arabinose-phosphoundecaprenol (alpha-L-Ara4N-phosphoundecaprenol) from the cytoplasmic to the periplasmic side of the inner membrane.</text>
</comment>
<evidence type="ECO:0000256" key="4">
    <source>
        <dbReference type="ARBA" id="ARBA00022516"/>
    </source>
</evidence>
<dbReference type="InterPro" id="IPR037185">
    <property type="entry name" value="EmrE-like"/>
</dbReference>
<dbReference type="NCBIfam" id="NF011625">
    <property type="entry name" value="PRK15051.1"/>
    <property type="match status" value="1"/>
</dbReference>
<keyword evidence="10 12" id="KW-0443">Lipid metabolism</keyword>
<evidence type="ECO:0000256" key="7">
    <source>
        <dbReference type="ARBA" id="ARBA00022692"/>
    </source>
</evidence>
<reference evidence="14" key="1">
    <citation type="journal article" date="2015" name="Genome Announc.">
        <title>Complete Genome Sequence of Yersinia ruckeri Strain CSF007-82, Etiologic Agent of Red Mouth Disease in Salmonid Fish.</title>
        <authorList>
            <person name="Nelson M.C."/>
            <person name="LaPatra S.E."/>
            <person name="Welch T.J."/>
            <person name="Graf J."/>
        </authorList>
    </citation>
    <scope>NUCLEOTIDE SEQUENCE</scope>
    <source>
        <strain evidence="14">CSF007-82</strain>
    </source>
</reference>
<keyword evidence="4 12" id="KW-0444">Lipid biosynthesis</keyword>
<gene>
    <name evidence="12 15" type="primary">arnE</name>
    <name evidence="14" type="ORF">CSF007_9720</name>
    <name evidence="15" type="ORF">NCTC10476_00209</name>
</gene>
<dbReference type="InterPro" id="IPR000390">
    <property type="entry name" value="Small_drug/metabolite_transptr"/>
</dbReference>
<dbReference type="PANTHER" id="PTHR30561:SF23">
    <property type="entry name" value="4-AMINO-4-DEOXY-L-ARABINOSE-PHOSPHOUNDECAPRENOL FLIPPASE SUBUNIT ARNE-RELATED"/>
    <property type="match status" value="1"/>
</dbReference>
<dbReference type="PATRIC" id="fig|29486.44.peg.1587"/>
<evidence type="ECO:0000256" key="6">
    <source>
        <dbReference type="ARBA" id="ARBA00022556"/>
    </source>
</evidence>
<keyword evidence="9 12" id="KW-1133">Transmembrane helix</keyword>
<feature type="transmembrane region" description="Helical" evidence="12">
    <location>
        <begin position="68"/>
        <end position="88"/>
    </location>
</feature>
<keyword evidence="2 12" id="KW-0813">Transport</keyword>
<comment type="pathway">
    <text evidence="12">Bacterial outer membrane biogenesis; lipopolysaccharide biosynthesis.</text>
</comment>
<dbReference type="InterPro" id="IPR022883">
    <property type="entry name" value="Flippase_ArnE"/>
</dbReference>
<accession>A0A085U7Y6</accession>
<dbReference type="GO" id="GO:0005886">
    <property type="term" value="C:plasma membrane"/>
    <property type="evidence" value="ECO:0007669"/>
    <property type="project" value="UniProtKB-SubCell"/>
</dbReference>
<evidence type="ECO:0000256" key="1">
    <source>
        <dbReference type="ARBA" id="ARBA00004651"/>
    </source>
</evidence>
<organism evidence="15 16">
    <name type="scientific">Yersinia ruckeri</name>
    <dbReference type="NCBI Taxonomy" id="29486"/>
    <lineage>
        <taxon>Bacteria</taxon>
        <taxon>Pseudomonadati</taxon>
        <taxon>Pseudomonadota</taxon>
        <taxon>Gammaproteobacteria</taxon>
        <taxon>Enterobacterales</taxon>
        <taxon>Yersiniaceae</taxon>
        <taxon>Yersinia</taxon>
    </lineage>
</organism>
<dbReference type="RefSeq" id="WP_038242682.1">
    <property type="nucleotide sequence ID" value="NZ_CABIHR010000009.1"/>
</dbReference>
<keyword evidence="5 12" id="KW-0997">Cell inner membrane</keyword>
<proteinExistence type="inferred from homology"/>
<dbReference type="Gene3D" id="1.10.3730.20">
    <property type="match status" value="1"/>
</dbReference>
<feature type="transmembrane region" description="Helical" evidence="12">
    <location>
        <begin position="40"/>
        <end position="61"/>
    </location>
</feature>
<keyword evidence="14" id="KW-0378">Hydrolase</keyword>
<evidence type="ECO:0000256" key="9">
    <source>
        <dbReference type="ARBA" id="ARBA00022989"/>
    </source>
</evidence>
<feature type="transmembrane region" description="Helical" evidence="12">
    <location>
        <begin position="94"/>
        <end position="112"/>
    </location>
</feature>
<dbReference type="KEGG" id="yrb:UGYR_02435"/>
<evidence type="ECO:0000313" key="15">
    <source>
        <dbReference type="EMBL" id="SUP98773.1"/>
    </source>
</evidence>
<dbReference type="InterPro" id="IPR000620">
    <property type="entry name" value="EamA_dom"/>
</dbReference>